<evidence type="ECO:0000256" key="1">
    <source>
        <dbReference type="ARBA" id="ARBA00022837"/>
    </source>
</evidence>
<feature type="compositionally biased region" description="Basic and acidic residues" evidence="2">
    <location>
        <begin position="445"/>
        <end position="457"/>
    </location>
</feature>
<reference evidence="3 4" key="1">
    <citation type="journal article" date="2010" name="Nature">
        <title>The Ectocarpus genome and the independent evolution of multicellularity in brown algae.</title>
        <authorList>
            <person name="Cock J.M."/>
            <person name="Sterck L."/>
            <person name="Rouze P."/>
            <person name="Scornet D."/>
            <person name="Allen A.E."/>
            <person name="Amoutzias G."/>
            <person name="Anthouard V."/>
            <person name="Artiguenave F."/>
            <person name="Aury J.M."/>
            <person name="Badger J.H."/>
            <person name="Beszteri B."/>
            <person name="Billiau K."/>
            <person name="Bonnet E."/>
            <person name="Bothwell J.H."/>
            <person name="Bowler C."/>
            <person name="Boyen C."/>
            <person name="Brownlee C."/>
            <person name="Carrano C.J."/>
            <person name="Charrier B."/>
            <person name="Cho G.Y."/>
            <person name="Coelho S.M."/>
            <person name="Collen J."/>
            <person name="Corre E."/>
            <person name="Da Silva C."/>
            <person name="Delage L."/>
            <person name="Delaroque N."/>
            <person name="Dittami S.M."/>
            <person name="Doulbeau S."/>
            <person name="Elias M."/>
            <person name="Farnham G."/>
            <person name="Gachon C.M."/>
            <person name="Gschloessl B."/>
            <person name="Heesch S."/>
            <person name="Jabbari K."/>
            <person name="Jubin C."/>
            <person name="Kawai H."/>
            <person name="Kimura K."/>
            <person name="Kloareg B."/>
            <person name="Kupper F.C."/>
            <person name="Lang D."/>
            <person name="Le Bail A."/>
            <person name="Leblanc C."/>
            <person name="Lerouge P."/>
            <person name="Lohr M."/>
            <person name="Lopez P.J."/>
            <person name="Martens C."/>
            <person name="Maumus F."/>
            <person name="Michel G."/>
            <person name="Miranda-Saavedra D."/>
            <person name="Morales J."/>
            <person name="Moreau H."/>
            <person name="Motomura T."/>
            <person name="Nagasato C."/>
            <person name="Napoli C.A."/>
            <person name="Nelson D.R."/>
            <person name="Nyvall-Collen P."/>
            <person name="Peters A.F."/>
            <person name="Pommier C."/>
            <person name="Potin P."/>
            <person name="Poulain J."/>
            <person name="Quesneville H."/>
            <person name="Read B."/>
            <person name="Rensing S.A."/>
            <person name="Ritter A."/>
            <person name="Rousvoal S."/>
            <person name="Samanta M."/>
            <person name="Samson G."/>
            <person name="Schroeder D.C."/>
            <person name="Segurens B."/>
            <person name="Strittmatter M."/>
            <person name="Tonon T."/>
            <person name="Tregear J.W."/>
            <person name="Valentin K."/>
            <person name="von Dassow P."/>
            <person name="Yamagishi T."/>
            <person name="Van de Peer Y."/>
            <person name="Wincker P."/>
        </authorList>
    </citation>
    <scope>NUCLEOTIDE SEQUENCE [LARGE SCALE GENOMIC DNA]</scope>
    <source>
        <strain evidence="4">Ec32 / CCAP1310/4</strain>
    </source>
</reference>
<evidence type="ECO:0000256" key="2">
    <source>
        <dbReference type="SAM" id="MobiDB-lite"/>
    </source>
</evidence>
<dbReference type="EMBL" id="FN647682">
    <property type="protein sequence ID" value="CBN76595.1"/>
    <property type="molecule type" value="Genomic_DNA"/>
</dbReference>
<dbReference type="PROSITE" id="PS00018">
    <property type="entry name" value="EF_HAND_1"/>
    <property type="match status" value="2"/>
</dbReference>
<gene>
    <name evidence="3" type="ORF">Esi_0000_0311</name>
</gene>
<feature type="region of interest" description="Disordered" evidence="2">
    <location>
        <begin position="1"/>
        <end position="43"/>
    </location>
</feature>
<feature type="compositionally biased region" description="Polar residues" evidence="2">
    <location>
        <begin position="302"/>
        <end position="321"/>
    </location>
</feature>
<feature type="compositionally biased region" description="Polar residues" evidence="2">
    <location>
        <begin position="28"/>
        <end position="42"/>
    </location>
</feature>
<feature type="compositionally biased region" description="Low complexity" evidence="2">
    <location>
        <begin position="519"/>
        <end position="530"/>
    </location>
</feature>
<evidence type="ECO:0000313" key="4">
    <source>
        <dbReference type="Proteomes" id="UP000002630"/>
    </source>
</evidence>
<feature type="region of interest" description="Disordered" evidence="2">
    <location>
        <begin position="643"/>
        <end position="712"/>
    </location>
</feature>
<feature type="compositionally biased region" description="Low complexity" evidence="2">
    <location>
        <begin position="335"/>
        <end position="349"/>
    </location>
</feature>
<dbReference type="InterPro" id="IPR018247">
    <property type="entry name" value="EF_Hand_1_Ca_BS"/>
</dbReference>
<dbReference type="Gene3D" id="1.10.238.10">
    <property type="entry name" value="EF-hand"/>
    <property type="match status" value="1"/>
</dbReference>
<feature type="region of interest" description="Disordered" evidence="2">
    <location>
        <begin position="426"/>
        <end position="544"/>
    </location>
</feature>
<organism evidence="3 4">
    <name type="scientific">Ectocarpus siliculosus</name>
    <name type="common">Brown alga</name>
    <name type="synonym">Conferva siliculosa</name>
    <dbReference type="NCBI Taxonomy" id="2880"/>
    <lineage>
        <taxon>Eukaryota</taxon>
        <taxon>Sar</taxon>
        <taxon>Stramenopiles</taxon>
        <taxon>Ochrophyta</taxon>
        <taxon>PX clade</taxon>
        <taxon>Phaeophyceae</taxon>
        <taxon>Ectocarpales</taxon>
        <taxon>Ectocarpaceae</taxon>
        <taxon>Ectocarpus</taxon>
    </lineage>
</organism>
<feature type="compositionally biased region" description="Gly residues" evidence="2">
    <location>
        <begin position="466"/>
        <end position="480"/>
    </location>
</feature>
<proteinExistence type="predicted"/>
<feature type="compositionally biased region" description="Polar residues" evidence="2">
    <location>
        <begin position="1299"/>
        <end position="1312"/>
    </location>
</feature>
<feature type="compositionally biased region" description="Low complexity" evidence="2">
    <location>
        <begin position="644"/>
        <end position="668"/>
    </location>
</feature>
<feature type="compositionally biased region" description="Basic and acidic residues" evidence="2">
    <location>
        <begin position="481"/>
        <end position="502"/>
    </location>
</feature>
<feature type="compositionally biased region" description="Gly residues" evidence="2">
    <location>
        <begin position="221"/>
        <end position="231"/>
    </location>
</feature>
<name>D8LB86_ECTSI</name>
<accession>D8LB86</accession>
<feature type="compositionally biased region" description="Basic and acidic residues" evidence="2">
    <location>
        <begin position="1270"/>
        <end position="1280"/>
    </location>
</feature>
<feature type="region of interest" description="Disordered" evidence="2">
    <location>
        <begin position="210"/>
        <end position="321"/>
    </location>
</feature>
<sequence length="1334" mass="143123">MPDAGEIRRRASQGGSWGVEAVGPMEVATSSPNDNVAQQQRPEINGTLDQIPRLMHKLHNYNNERTGSTRVTSSYRDQYLTRKEQQRISNQVTCSTAAGSPTHRDVPYDIGEYIIHSAPPPVPPPRALELVKEEVHRALKAFSTQPVKGEPKAPLPSDLLRPFDVSKDGRVTYRELRTGILGLGIGLTAREAEELAQVVDREGTGLVDRGHFEAAATRDWGSGGGGDGGWQGRPTSAPGRVPGAVAESQSESGALHSPGEHASHPQVDDGRIAHDGEKGCAGGEVLPPPPTPSEAPEPLRQWSRSETTGRPSRNHGPSTLSFDYWQQNANRRNDSNNAANAVVTNTPASTGSSSGRSDGNVNGHRERSRNTSTSASPAAAGPKSSNSDYNTHNNNQQLSQKYIQSLQTLRSLLQLDRVFDEVKSTPIADETNKPNRRSLSFGTETRGRRCERRRQEQSQHQSGLRPSGGGGGGGSCGVGDGKQRVDSTKVEHRRFREEDGRADSPPPPNGAGANGGGRQQQQRRASGAASTGNTSVVVSDTEAPDHLARARSVAARAESILRLRSRGDLVGLRRAVSKADPSASGVISRREMERVILRRFGTGLEDHEARHLAARYRKDFNGRSMVDYGRLFDSLEVKEGDLFGRGVTSSPGPSTSSGRGCWEAQQRSSSRDGGGGPPARSAPTSTAGEGRRRGSRPMRAAAGARTRHSQRRYWRRGVPDAAAADFVRGGAPAEESQLVRRARAKTLALLDRHGTPSVDCVFGLVDQAHTQTVSSGELREALRILGGSDTLSEIEHRALFKGISKGRDRVLYRELLDTLRASEVAEHRERTQRKLQHQAGLPTSGRGSAIHWRHSDVLDWDAPPAGGGDRKGSCGVGLKGGRQHKESRRQALVFQRLRDGVRQIQEKQNSAGPVFDMFRRRGRGRTGGYSDAAATVAAPTTSGNGTMNNDNDPVRTPPPLSPSALRAGLGSLGVPLGNEDFVTLIAATDPDRRGEVTYPTFCEALDLHPLRGDPSDAHRTASGSEEQERPSSAPPAPTTSRQHNRRHVGSGGGNGSGSGDTTAGDAGKGRREGGGGYARRRAMELAPPADTREDLEGGVFHVNEATYGCDNPNFTTTMVPASIGGGCKANNNHPRPDAYRPKRRQSPAPAPGGTLTGIRTKSHGQTLLVVGSGGGDRVGLRDQTGLEAERRFRQGLGVKMRAWSGDNNTDPTPVLNGGRGNRRGRSHTPRDSDLGFGSERMRSTSSDGVSKHCRRRSLVRSTRSAVARTAEGHGRWRKEATGGSRSGGEGGELSPTLRWGQSRSLPQQSGGRQSDRKGRSATLPFDSTSRGKWL</sequence>
<keyword evidence="1" id="KW-0106">Calcium</keyword>
<feature type="compositionally biased region" description="Pro residues" evidence="2">
    <location>
        <begin position="286"/>
        <end position="295"/>
    </location>
</feature>
<dbReference type="EMBL" id="FN649726">
    <property type="protein sequence ID" value="CBN76595.1"/>
    <property type="molecule type" value="Genomic_DNA"/>
</dbReference>
<feature type="region of interest" description="Disordered" evidence="2">
    <location>
        <begin position="864"/>
        <end position="887"/>
    </location>
</feature>
<dbReference type="Proteomes" id="UP000002630">
    <property type="component" value="Linkage Group LG01"/>
</dbReference>
<feature type="region of interest" description="Disordered" evidence="2">
    <location>
        <begin position="938"/>
        <end position="966"/>
    </location>
</feature>
<dbReference type="SUPFAM" id="SSF47473">
    <property type="entry name" value="EF-hand"/>
    <property type="match status" value="1"/>
</dbReference>
<feature type="compositionally biased region" description="Basic and acidic residues" evidence="2">
    <location>
        <begin position="258"/>
        <end position="278"/>
    </location>
</feature>
<feature type="region of interest" description="Disordered" evidence="2">
    <location>
        <begin position="1006"/>
        <end position="1080"/>
    </location>
</feature>
<feature type="compositionally biased region" description="Polar residues" evidence="2">
    <location>
        <begin position="938"/>
        <end position="951"/>
    </location>
</feature>
<feature type="compositionally biased region" description="Polar residues" evidence="2">
    <location>
        <begin position="350"/>
        <end position="360"/>
    </location>
</feature>
<feature type="compositionally biased region" description="Low complexity" evidence="2">
    <location>
        <begin position="370"/>
        <end position="387"/>
    </location>
</feature>
<dbReference type="InterPro" id="IPR011992">
    <property type="entry name" value="EF-hand-dom_pair"/>
</dbReference>
<dbReference type="InParanoid" id="D8LB86"/>
<keyword evidence="4" id="KW-1185">Reference proteome</keyword>
<feature type="region of interest" description="Disordered" evidence="2">
    <location>
        <begin position="1201"/>
        <end position="1334"/>
    </location>
</feature>
<evidence type="ECO:0000313" key="3">
    <source>
        <dbReference type="EMBL" id="CBN76595.1"/>
    </source>
</evidence>
<feature type="region of interest" description="Disordered" evidence="2">
    <location>
        <begin position="1126"/>
        <end position="1159"/>
    </location>
</feature>
<feature type="compositionally biased region" description="Polar residues" evidence="2">
    <location>
        <begin position="1325"/>
        <end position="1334"/>
    </location>
</feature>
<feature type="compositionally biased region" description="Gly residues" evidence="2">
    <location>
        <begin position="1049"/>
        <end position="1058"/>
    </location>
</feature>
<feature type="region of interest" description="Disordered" evidence="2">
    <location>
        <begin position="335"/>
        <end position="394"/>
    </location>
</feature>
<feature type="region of interest" description="Disordered" evidence="2">
    <location>
        <begin position="827"/>
        <end position="847"/>
    </location>
</feature>
<feature type="compositionally biased region" description="Basic and acidic residues" evidence="2">
    <location>
        <begin position="1006"/>
        <end position="1019"/>
    </location>
</feature>
<protein>
    <submittedName>
        <fullName evidence="3">Uncharacterized protein</fullName>
    </submittedName>
</protein>
<dbReference type="OrthoDB" id="10418399at2759"/>